<name>A0AAJ0M7V3_9PEZI</name>
<feature type="region of interest" description="Disordered" evidence="1">
    <location>
        <begin position="80"/>
        <end position="109"/>
    </location>
</feature>
<feature type="region of interest" description="Disordered" evidence="1">
    <location>
        <begin position="188"/>
        <end position="219"/>
    </location>
</feature>
<reference evidence="2" key="1">
    <citation type="journal article" date="2023" name="Mol. Phylogenet. Evol.">
        <title>Genome-scale phylogeny and comparative genomics of the fungal order Sordariales.</title>
        <authorList>
            <person name="Hensen N."/>
            <person name="Bonometti L."/>
            <person name="Westerberg I."/>
            <person name="Brannstrom I.O."/>
            <person name="Guillou S."/>
            <person name="Cros-Aarteil S."/>
            <person name="Calhoun S."/>
            <person name="Haridas S."/>
            <person name="Kuo A."/>
            <person name="Mondo S."/>
            <person name="Pangilinan J."/>
            <person name="Riley R."/>
            <person name="LaButti K."/>
            <person name="Andreopoulos B."/>
            <person name="Lipzen A."/>
            <person name="Chen C."/>
            <person name="Yan M."/>
            <person name="Daum C."/>
            <person name="Ng V."/>
            <person name="Clum A."/>
            <person name="Steindorff A."/>
            <person name="Ohm R.A."/>
            <person name="Martin F."/>
            <person name="Silar P."/>
            <person name="Natvig D.O."/>
            <person name="Lalanne C."/>
            <person name="Gautier V."/>
            <person name="Ament-Velasquez S.L."/>
            <person name="Kruys A."/>
            <person name="Hutchinson M.I."/>
            <person name="Powell A.J."/>
            <person name="Barry K."/>
            <person name="Miller A.N."/>
            <person name="Grigoriev I.V."/>
            <person name="Debuchy R."/>
            <person name="Gladieux P."/>
            <person name="Hiltunen Thoren M."/>
            <person name="Johannesson H."/>
        </authorList>
    </citation>
    <scope>NUCLEOTIDE SEQUENCE</scope>
    <source>
        <strain evidence="2">CBS 955.72</strain>
    </source>
</reference>
<evidence type="ECO:0000313" key="2">
    <source>
        <dbReference type="EMBL" id="KAK3339903.1"/>
    </source>
</evidence>
<feature type="compositionally biased region" description="Polar residues" evidence="1">
    <location>
        <begin position="80"/>
        <end position="91"/>
    </location>
</feature>
<protein>
    <submittedName>
        <fullName evidence="2">Uncharacterized protein</fullName>
    </submittedName>
</protein>
<keyword evidence="3" id="KW-1185">Reference proteome</keyword>
<accession>A0AAJ0M7V3</accession>
<sequence length="219" mass="23756">MGLTLADTVHGALISISLSPIQGWAVAIVPALCRRNCNGWRGVWSAGRSLPGLRWCRSRSLSLGCDTLCQLSDFSPNRSGVSRMSLGQSSAKLPRREGCNQPRRGVRREREMGRQFSVPWVGNIAWGSPTQQRSPSSSALLGICDEHSSDMQTVGQDAPLEGKVPMKTNATATCAKSAQSHLMGFQERAPSMPQAQPPANTTASKHTHTTWTEREPADF</sequence>
<dbReference type="EMBL" id="JAUIQD010000009">
    <property type="protein sequence ID" value="KAK3339903.1"/>
    <property type="molecule type" value="Genomic_DNA"/>
</dbReference>
<dbReference type="AlphaFoldDB" id="A0AAJ0M7V3"/>
<evidence type="ECO:0000313" key="3">
    <source>
        <dbReference type="Proteomes" id="UP001275084"/>
    </source>
</evidence>
<organism evidence="2 3">
    <name type="scientific">Lasiosphaeria hispida</name>
    <dbReference type="NCBI Taxonomy" id="260671"/>
    <lineage>
        <taxon>Eukaryota</taxon>
        <taxon>Fungi</taxon>
        <taxon>Dikarya</taxon>
        <taxon>Ascomycota</taxon>
        <taxon>Pezizomycotina</taxon>
        <taxon>Sordariomycetes</taxon>
        <taxon>Sordariomycetidae</taxon>
        <taxon>Sordariales</taxon>
        <taxon>Lasiosphaeriaceae</taxon>
        <taxon>Lasiosphaeria</taxon>
    </lineage>
</organism>
<reference evidence="2" key="2">
    <citation type="submission" date="2023-06" db="EMBL/GenBank/DDBJ databases">
        <authorList>
            <consortium name="Lawrence Berkeley National Laboratory"/>
            <person name="Haridas S."/>
            <person name="Hensen N."/>
            <person name="Bonometti L."/>
            <person name="Westerberg I."/>
            <person name="Brannstrom I.O."/>
            <person name="Guillou S."/>
            <person name="Cros-Aarteil S."/>
            <person name="Calhoun S."/>
            <person name="Kuo A."/>
            <person name="Mondo S."/>
            <person name="Pangilinan J."/>
            <person name="Riley R."/>
            <person name="Labutti K."/>
            <person name="Andreopoulos B."/>
            <person name="Lipzen A."/>
            <person name="Chen C."/>
            <person name="Yanf M."/>
            <person name="Daum C."/>
            <person name="Ng V."/>
            <person name="Clum A."/>
            <person name="Steindorff A."/>
            <person name="Ohm R."/>
            <person name="Martin F."/>
            <person name="Silar P."/>
            <person name="Natvig D."/>
            <person name="Lalanne C."/>
            <person name="Gautier V."/>
            <person name="Ament-Velasquez S.L."/>
            <person name="Kruys A."/>
            <person name="Hutchinson M.I."/>
            <person name="Powell A.J."/>
            <person name="Barry K."/>
            <person name="Miller A.N."/>
            <person name="Grigoriev I.V."/>
            <person name="Debuchy R."/>
            <person name="Gladieux P."/>
            <person name="Thoren M.H."/>
            <person name="Johannesson H."/>
        </authorList>
    </citation>
    <scope>NUCLEOTIDE SEQUENCE</scope>
    <source>
        <strain evidence="2">CBS 955.72</strain>
    </source>
</reference>
<gene>
    <name evidence="2" type="ORF">B0T25DRAFT_365063</name>
</gene>
<dbReference type="Proteomes" id="UP001275084">
    <property type="component" value="Unassembled WGS sequence"/>
</dbReference>
<evidence type="ECO:0000256" key="1">
    <source>
        <dbReference type="SAM" id="MobiDB-lite"/>
    </source>
</evidence>
<proteinExistence type="predicted"/>
<comment type="caution">
    <text evidence="2">The sequence shown here is derived from an EMBL/GenBank/DDBJ whole genome shotgun (WGS) entry which is preliminary data.</text>
</comment>